<organism evidence="1 2">
    <name type="scientific">Holotrichia oblita</name>
    <name type="common">Chafer beetle</name>
    <dbReference type="NCBI Taxonomy" id="644536"/>
    <lineage>
        <taxon>Eukaryota</taxon>
        <taxon>Metazoa</taxon>
        <taxon>Ecdysozoa</taxon>
        <taxon>Arthropoda</taxon>
        <taxon>Hexapoda</taxon>
        <taxon>Insecta</taxon>
        <taxon>Pterygota</taxon>
        <taxon>Neoptera</taxon>
        <taxon>Endopterygota</taxon>
        <taxon>Coleoptera</taxon>
        <taxon>Polyphaga</taxon>
        <taxon>Scarabaeiformia</taxon>
        <taxon>Scarabaeidae</taxon>
        <taxon>Melolonthinae</taxon>
        <taxon>Holotrichia</taxon>
    </lineage>
</organism>
<evidence type="ECO:0000313" key="2">
    <source>
        <dbReference type="Proteomes" id="UP001056778"/>
    </source>
</evidence>
<protein>
    <submittedName>
        <fullName evidence="1">Uncharacterized protein</fullName>
    </submittedName>
</protein>
<comment type="caution">
    <text evidence="1">The sequence shown here is derived from an EMBL/GenBank/DDBJ whole genome shotgun (WGS) entry which is preliminary data.</text>
</comment>
<keyword evidence="2" id="KW-1185">Reference proteome</keyword>
<gene>
    <name evidence="1" type="ORF">MML48_2g00017411</name>
</gene>
<proteinExistence type="predicted"/>
<evidence type="ECO:0000313" key="1">
    <source>
        <dbReference type="EMBL" id="KAI4467824.1"/>
    </source>
</evidence>
<sequence length="564" mass="63533">MNNSGSLSRAGSRRSNASSSSKVSYSSPVNSPVPAPKSPTVYYSQRGHKDVYQKAPSSPSISHSSQKSPSYNKSPTQTERFNFSSGSKSPSFQLNSPKGNEFDFSSDSKSSYQKSPNATPKSPRSPRNINYQDETPASPSVYSEAHSPSSNYFNFNLQSPPKNKVKPSKLYHRQQYQASKTDSSSSVKSSLEYKSTKKHPDLDYQDIEYKVCNSLDSDSQHSSDLPSSVGYTSSYDTDTRRRSKHSSIKEKKPRKPPCNIRTNPGYDDDRYSSNKSINESGRREESLQRCRKSTSDLTDLIDDATTTTITSLSRPSSPRRKSSVKGGLAYLASRRGSRDSVASNMSNVSNEDIGPLNFQNTVRGRQRRTSNFLELPVVYRLKWDILKFENLHVSLNLPELQERLSQVMRENGEDPDNHVFEVDGGTNELQKVLKEVAENSRSLKEEMVENSSSLKEEMVENSRSLKEDVGSLKEEMVENSRSLKEDVGSLKEEIAENSRRLKEEMVSFKEEIGENLKKEMLENSRILKEEIDQKLLENSGNIEQLSKELDERIKGIEIRLKGGR</sequence>
<reference evidence="1" key="1">
    <citation type="submission" date="2022-04" db="EMBL/GenBank/DDBJ databases">
        <title>Chromosome-scale genome assembly of Holotrichia oblita Faldermann.</title>
        <authorList>
            <person name="Rongchong L."/>
        </authorList>
    </citation>
    <scope>NUCLEOTIDE SEQUENCE</scope>
    <source>
        <strain evidence="1">81SQS9</strain>
    </source>
</reference>
<name>A0ACB9TMF7_HOLOL</name>
<accession>A0ACB9TMF7</accession>
<dbReference type="Proteomes" id="UP001056778">
    <property type="component" value="Chromosome 2"/>
</dbReference>
<dbReference type="EMBL" id="CM043016">
    <property type="protein sequence ID" value="KAI4467824.1"/>
    <property type="molecule type" value="Genomic_DNA"/>
</dbReference>